<dbReference type="RefSeq" id="WP_014388341.1">
    <property type="nucleotide sequence ID" value="NC_017025.1"/>
</dbReference>
<keyword evidence="1" id="KW-0812">Transmembrane</keyword>
<dbReference type="InterPro" id="IPR005182">
    <property type="entry name" value="YdbS-like_PH"/>
</dbReference>
<keyword evidence="4" id="KW-1185">Reference proteome</keyword>
<reference evidence="3 4" key="1">
    <citation type="journal article" date="2012" name="J. Bacteriol.">
        <title>Complete Genome Sequence of Flavobacterium indicum GPSTA100-9T, Isolated from Warm Spring Water.</title>
        <authorList>
            <person name="Barbier P."/>
            <person name="Houel A."/>
            <person name="Loux V."/>
            <person name="Poulain J."/>
            <person name="Bernardet J.F."/>
            <person name="Touchon M."/>
            <person name="Duchaud E."/>
        </authorList>
    </citation>
    <scope>NUCLEOTIDE SEQUENCE [LARGE SCALE GENOMIC DNA]</scope>
    <source>
        <strain evidence="4">DSM 17447 / CIP 109464 / GPTSA100-9</strain>
    </source>
</reference>
<evidence type="ECO:0000259" key="2">
    <source>
        <dbReference type="Pfam" id="PF03703"/>
    </source>
</evidence>
<dbReference type="PANTHER" id="PTHR34473">
    <property type="entry name" value="UPF0699 TRANSMEMBRANE PROTEIN YDBS"/>
    <property type="match status" value="1"/>
</dbReference>
<proteinExistence type="predicted"/>
<protein>
    <recommendedName>
        <fullName evidence="2">YdbS-like PH domain-containing protein</fullName>
    </recommendedName>
</protein>
<feature type="domain" description="YdbS-like PH" evidence="2">
    <location>
        <begin position="89"/>
        <end position="163"/>
    </location>
</feature>
<evidence type="ECO:0000313" key="3">
    <source>
        <dbReference type="EMBL" id="CCG53215.1"/>
    </source>
</evidence>
<dbReference type="EMBL" id="HE774682">
    <property type="protein sequence ID" value="CCG53215.1"/>
    <property type="molecule type" value="Genomic_DNA"/>
</dbReference>
<feature type="transmembrane region" description="Helical" evidence="1">
    <location>
        <begin position="29"/>
        <end position="51"/>
    </location>
</feature>
<dbReference type="KEGG" id="fin:KQS_06275"/>
<dbReference type="HOGENOM" id="CLU_104197_1_0_10"/>
<accession>H8XPE1</accession>
<dbReference type="OrthoDB" id="1524472at2"/>
<dbReference type="STRING" id="1094466.KQS_06275"/>
<evidence type="ECO:0000313" key="4">
    <source>
        <dbReference type="Proteomes" id="UP000007599"/>
    </source>
</evidence>
<dbReference type="eggNOG" id="COG3402">
    <property type="taxonomic scope" value="Bacteria"/>
</dbReference>
<evidence type="ECO:0000256" key="1">
    <source>
        <dbReference type="SAM" id="Phobius"/>
    </source>
</evidence>
<reference evidence="4" key="2">
    <citation type="submission" date="2012-03" db="EMBL/GenBank/DDBJ databases">
        <title>Complete genome sequence of Flavobacterium indicum GPTSA100-9T, isolated from warm spring water.</title>
        <authorList>
            <person name="Barbier P."/>
            <person name="Houel A."/>
            <person name="Loux V."/>
            <person name="Poulain J."/>
            <person name="Bernardet J.-F."/>
            <person name="Touchon M."/>
            <person name="Duchaud E."/>
        </authorList>
    </citation>
    <scope>NUCLEOTIDE SEQUENCE [LARGE SCALE GENOMIC DNA]</scope>
    <source>
        <strain evidence="4">DSM 17447 / CIP 109464 / GPTSA100-9</strain>
    </source>
</reference>
<name>H8XPE1_FLAIG</name>
<dbReference type="AlphaFoldDB" id="H8XPE1"/>
<dbReference type="PANTHER" id="PTHR34473:SF2">
    <property type="entry name" value="UPF0699 TRANSMEMBRANE PROTEIN YDBT"/>
    <property type="match status" value="1"/>
</dbReference>
<dbReference type="PATRIC" id="fig|1094466.5.peg.1232"/>
<organism evidence="3 4">
    <name type="scientific">Flavobacterium indicum (strain DSM 17447 / CIP 109464 / GPTSA100-9)</name>
    <dbReference type="NCBI Taxonomy" id="1094466"/>
    <lineage>
        <taxon>Bacteria</taxon>
        <taxon>Pseudomonadati</taxon>
        <taxon>Bacteroidota</taxon>
        <taxon>Flavobacteriia</taxon>
        <taxon>Flavobacteriales</taxon>
        <taxon>Flavobacteriaceae</taxon>
        <taxon>Flavobacterium</taxon>
    </lineage>
</organism>
<dbReference type="Proteomes" id="UP000007599">
    <property type="component" value="Chromosome I"/>
</dbReference>
<sequence>MEKFTNESIDLESLPKFEEVIFTPLQSNYFNVLVFNLVLVLAVSLLFYIGLEWFAYLSMFKNSVVFVPIILILLFSIAFILLKLGFKKRGFAIRNHDIIYRSGIISENTIIVPYNRVQHVAIHRGFISRKLNLATIQLYTAGENSADIKIPGLLDEEAIKIKELVSSKINLQQQFSTDNHPNE</sequence>
<keyword evidence="1" id="KW-1133">Transmembrane helix</keyword>
<keyword evidence="1" id="KW-0472">Membrane</keyword>
<gene>
    <name evidence="3" type="ordered locus">KQS_06275</name>
</gene>
<feature type="transmembrane region" description="Helical" evidence="1">
    <location>
        <begin position="63"/>
        <end position="86"/>
    </location>
</feature>
<dbReference type="Pfam" id="PF03703">
    <property type="entry name" value="bPH_2"/>
    <property type="match status" value="1"/>
</dbReference>